<evidence type="ECO:0000256" key="1">
    <source>
        <dbReference type="SAM" id="MobiDB-lite"/>
    </source>
</evidence>
<evidence type="ECO:0000313" key="3">
    <source>
        <dbReference type="Proteomes" id="UP001629214"/>
    </source>
</evidence>
<dbReference type="Proteomes" id="UP001629214">
    <property type="component" value="Unassembled WGS sequence"/>
</dbReference>
<reference evidence="2 3" key="1">
    <citation type="journal article" date="2024" name="Chem. Sci.">
        <title>Discovery of megapolipeptins by genome mining of a Burkholderiales bacteria collection.</title>
        <authorList>
            <person name="Paulo B.S."/>
            <person name="Recchia M.J.J."/>
            <person name="Lee S."/>
            <person name="Fergusson C.H."/>
            <person name="Romanowski S.B."/>
            <person name="Hernandez A."/>
            <person name="Krull N."/>
            <person name="Liu D.Y."/>
            <person name="Cavanagh H."/>
            <person name="Bos A."/>
            <person name="Gray C.A."/>
            <person name="Murphy B.T."/>
            <person name="Linington R.G."/>
            <person name="Eustaquio A.S."/>
        </authorList>
    </citation>
    <scope>NUCLEOTIDE SEQUENCE [LARGE SCALE GENOMIC DNA]</scope>
    <source>
        <strain evidence="2 3">RL21-008-BIB-B</strain>
    </source>
</reference>
<feature type="compositionally biased region" description="Low complexity" evidence="1">
    <location>
        <begin position="103"/>
        <end position="117"/>
    </location>
</feature>
<feature type="compositionally biased region" description="Low complexity" evidence="1">
    <location>
        <begin position="171"/>
        <end position="183"/>
    </location>
</feature>
<feature type="compositionally biased region" description="Basic and acidic residues" evidence="1">
    <location>
        <begin position="70"/>
        <end position="81"/>
    </location>
</feature>
<feature type="compositionally biased region" description="Basic and acidic residues" evidence="1">
    <location>
        <begin position="152"/>
        <end position="165"/>
    </location>
</feature>
<feature type="compositionally biased region" description="Polar residues" evidence="1">
    <location>
        <begin position="1"/>
        <end position="11"/>
    </location>
</feature>
<dbReference type="EMBL" id="JAQQFR010000009">
    <property type="protein sequence ID" value="MFL9879607.1"/>
    <property type="molecule type" value="Genomic_DNA"/>
</dbReference>
<feature type="region of interest" description="Disordered" evidence="1">
    <location>
        <begin position="70"/>
        <end position="183"/>
    </location>
</feature>
<feature type="compositionally biased region" description="Basic and acidic residues" evidence="1">
    <location>
        <begin position="118"/>
        <end position="141"/>
    </location>
</feature>
<feature type="compositionally biased region" description="Basic and acidic residues" evidence="1">
    <location>
        <begin position="91"/>
        <end position="102"/>
    </location>
</feature>
<organism evidence="2 3">
    <name type="scientific">Herbaspirillum rhizosphaerae</name>
    <dbReference type="NCBI Taxonomy" id="346179"/>
    <lineage>
        <taxon>Bacteria</taxon>
        <taxon>Pseudomonadati</taxon>
        <taxon>Pseudomonadota</taxon>
        <taxon>Betaproteobacteria</taxon>
        <taxon>Burkholderiales</taxon>
        <taxon>Oxalobacteraceae</taxon>
        <taxon>Herbaspirillum</taxon>
    </lineage>
</organism>
<protein>
    <submittedName>
        <fullName evidence="2">Uncharacterized protein</fullName>
    </submittedName>
</protein>
<dbReference type="RefSeq" id="WP_408168658.1">
    <property type="nucleotide sequence ID" value="NZ_JAQQFR010000009.1"/>
</dbReference>
<comment type="caution">
    <text evidence="2">The sequence shown here is derived from an EMBL/GenBank/DDBJ whole genome shotgun (WGS) entry which is preliminary data.</text>
</comment>
<accession>A0ABW8Z915</accession>
<gene>
    <name evidence="2" type="ORF">PQR63_14505</name>
</gene>
<sequence length="183" mass="19891">MIESISSTPEVTNEDKDVPGQSSELKKLKKKLKEITKKYQNITSSGLSAADQKKIAQMLVQQMMLVRTGMEQEHQKEEEKVQAAAARRAAKKTEATHSDADKLAAAGAVNANPAPAKGIDKSDGKKPEKDAYYHQVDRSGKQEPLVLYDQDAELKYDYPAKKEEVTPPAPATSAAPAHGSSTN</sequence>
<feature type="region of interest" description="Disordered" evidence="1">
    <location>
        <begin position="1"/>
        <end position="25"/>
    </location>
</feature>
<proteinExistence type="predicted"/>
<name>A0ABW8Z915_9BURK</name>
<keyword evidence="3" id="KW-1185">Reference proteome</keyword>
<evidence type="ECO:0000313" key="2">
    <source>
        <dbReference type="EMBL" id="MFL9879607.1"/>
    </source>
</evidence>